<dbReference type="EMBL" id="CP043506">
    <property type="protein sequence ID" value="QEO18128.1"/>
    <property type="molecule type" value="Genomic_DNA"/>
</dbReference>
<keyword evidence="2" id="KW-1185">Reference proteome</keyword>
<gene>
    <name evidence="1" type="ORF">FLP30_10635</name>
</gene>
<evidence type="ECO:0000313" key="1">
    <source>
        <dbReference type="EMBL" id="QEO18128.1"/>
    </source>
</evidence>
<name>A0A5C1YR92_9PROT</name>
<dbReference type="KEGG" id="acek:FLP30_10635"/>
<dbReference type="Pfam" id="PF06674">
    <property type="entry name" value="DUF1176"/>
    <property type="match status" value="1"/>
</dbReference>
<organism evidence="1 2">
    <name type="scientific">Acetobacter vaccinii</name>
    <dbReference type="NCBI Taxonomy" id="2592655"/>
    <lineage>
        <taxon>Bacteria</taxon>
        <taxon>Pseudomonadati</taxon>
        <taxon>Pseudomonadota</taxon>
        <taxon>Alphaproteobacteria</taxon>
        <taxon>Acetobacterales</taxon>
        <taxon>Acetobacteraceae</taxon>
        <taxon>Acetobacter</taxon>
    </lineage>
</organism>
<protein>
    <submittedName>
        <fullName evidence="1">DUF1176 domain-containing protein</fullName>
    </submittedName>
</protein>
<sequence length="171" mass="19482">MVLVLMSGQLVSPGYAQEKELPAAVRQVIPDDCVHYRLNPSGRLAFRVWSLPPASDGHRIWLLPCSVTPANTTQVVVWEDRTGHAELLMFRRWDQDVWSSTPYLFNVTYDERTGVLTSLYREDALGDCGTWTVWRADWGHFIMRSLEAKTVCDGHEGPYRLIYSSEGDHPS</sequence>
<dbReference type="Proteomes" id="UP000324536">
    <property type="component" value="Chromosome"/>
</dbReference>
<accession>A0A5C1YR92</accession>
<reference evidence="1 2" key="1">
    <citation type="submission" date="2019-09" db="EMBL/GenBank/DDBJ databases">
        <title>Genome sequencing of strain KACC 21233.</title>
        <authorList>
            <person name="Heo J."/>
            <person name="Kim S.-J."/>
            <person name="Kim J.-S."/>
            <person name="Hong S.-B."/>
            <person name="Kwon S.-W."/>
        </authorList>
    </citation>
    <scope>NUCLEOTIDE SEQUENCE [LARGE SCALE GENOMIC DNA]</scope>
    <source>
        <strain evidence="1 2">KACC 21233</strain>
    </source>
</reference>
<dbReference type="InterPro" id="IPR009560">
    <property type="entry name" value="DUF1176"/>
</dbReference>
<dbReference type="AlphaFoldDB" id="A0A5C1YR92"/>
<evidence type="ECO:0000313" key="2">
    <source>
        <dbReference type="Proteomes" id="UP000324536"/>
    </source>
</evidence>
<proteinExistence type="predicted"/>
<dbReference type="OrthoDB" id="330924at2"/>
<dbReference type="RefSeq" id="WP_123809133.1">
    <property type="nucleotide sequence ID" value="NZ_CP043506.1"/>
</dbReference>